<name>A0ABV2J8I2_9HYPH</name>
<gene>
    <name evidence="1" type="ORF">ABID16_004438</name>
</gene>
<dbReference type="EMBL" id="JBEPMB010000012">
    <property type="protein sequence ID" value="MET3616089.1"/>
    <property type="molecule type" value="Genomic_DNA"/>
</dbReference>
<dbReference type="InterPro" id="IPR027417">
    <property type="entry name" value="P-loop_NTPase"/>
</dbReference>
<dbReference type="GO" id="GO:0016301">
    <property type="term" value="F:kinase activity"/>
    <property type="evidence" value="ECO:0007669"/>
    <property type="project" value="UniProtKB-KW"/>
</dbReference>
<accession>A0ABV2J8I2</accession>
<reference evidence="1 2" key="1">
    <citation type="submission" date="2024-06" db="EMBL/GenBank/DDBJ databases">
        <title>Genomic Encyclopedia of Type Strains, Phase IV (KMG-IV): sequencing the most valuable type-strain genomes for metagenomic binning, comparative biology and taxonomic classification.</title>
        <authorList>
            <person name="Goeker M."/>
        </authorList>
    </citation>
    <scope>NUCLEOTIDE SEQUENCE [LARGE SCALE GENOMIC DNA]</scope>
    <source>
        <strain evidence="1 2">DSM 29780</strain>
    </source>
</reference>
<keyword evidence="2" id="KW-1185">Reference proteome</keyword>
<keyword evidence="1" id="KW-0418">Kinase</keyword>
<evidence type="ECO:0000313" key="2">
    <source>
        <dbReference type="Proteomes" id="UP001549047"/>
    </source>
</evidence>
<proteinExistence type="predicted"/>
<dbReference type="Proteomes" id="UP001549047">
    <property type="component" value="Unassembled WGS sequence"/>
</dbReference>
<evidence type="ECO:0000313" key="1">
    <source>
        <dbReference type="EMBL" id="MET3616089.1"/>
    </source>
</evidence>
<protein>
    <submittedName>
        <fullName evidence="1">Serine kinase of HPr protein (Carbohydrate metabolism regulator)</fullName>
    </submittedName>
</protein>
<sequence>MIAEAIDTIAGRAEIRGAEIVEVPAISAAVMDFAVQPIDVSKSDRLPPESEKFYIDGAGALPLLRLPNPSSEILDQLLRIAAARA</sequence>
<dbReference type="Gene3D" id="3.40.50.300">
    <property type="entry name" value="P-loop containing nucleotide triphosphate hydrolases"/>
    <property type="match status" value="1"/>
</dbReference>
<dbReference type="RefSeq" id="WP_354558546.1">
    <property type="nucleotide sequence ID" value="NZ_JBEPMB010000012.1"/>
</dbReference>
<organism evidence="1 2">
    <name type="scientific">Rhizobium aquaticum</name>
    <dbReference type="NCBI Taxonomy" id="1549636"/>
    <lineage>
        <taxon>Bacteria</taxon>
        <taxon>Pseudomonadati</taxon>
        <taxon>Pseudomonadota</taxon>
        <taxon>Alphaproteobacteria</taxon>
        <taxon>Hyphomicrobiales</taxon>
        <taxon>Rhizobiaceae</taxon>
        <taxon>Rhizobium/Agrobacterium group</taxon>
        <taxon>Rhizobium</taxon>
    </lineage>
</organism>
<keyword evidence="1" id="KW-0808">Transferase</keyword>
<comment type="caution">
    <text evidence="1">The sequence shown here is derived from an EMBL/GenBank/DDBJ whole genome shotgun (WGS) entry which is preliminary data.</text>
</comment>